<feature type="chain" id="PRO_5009240038" evidence="1">
    <location>
        <begin position="25"/>
        <end position="423"/>
    </location>
</feature>
<dbReference type="AlphaFoldDB" id="A0A1G6KFM8"/>
<organism evidence="2 3">
    <name type="scientific">Halanaerobium congolense</name>
    <dbReference type="NCBI Taxonomy" id="54121"/>
    <lineage>
        <taxon>Bacteria</taxon>
        <taxon>Bacillati</taxon>
        <taxon>Bacillota</taxon>
        <taxon>Clostridia</taxon>
        <taxon>Halanaerobiales</taxon>
        <taxon>Halanaerobiaceae</taxon>
        <taxon>Halanaerobium</taxon>
    </lineage>
</organism>
<proteinExistence type="predicted"/>
<gene>
    <name evidence="2" type="ORF">SAMN04488597_104105</name>
</gene>
<dbReference type="EMBL" id="FMYT01000004">
    <property type="protein sequence ID" value="SDC29810.1"/>
    <property type="molecule type" value="Genomic_DNA"/>
</dbReference>
<dbReference type="InterPro" id="IPR050490">
    <property type="entry name" value="Bact_solute-bd_prot1"/>
</dbReference>
<dbReference type="Proteomes" id="UP000324896">
    <property type="component" value="Unassembled WGS sequence"/>
</dbReference>
<dbReference type="InterPro" id="IPR006059">
    <property type="entry name" value="SBP"/>
</dbReference>
<dbReference type="PANTHER" id="PTHR43649">
    <property type="entry name" value="ARABINOSE-BINDING PROTEIN-RELATED"/>
    <property type="match status" value="1"/>
</dbReference>
<feature type="signal peptide" evidence="1">
    <location>
        <begin position="1"/>
        <end position="24"/>
    </location>
</feature>
<reference evidence="2 3" key="1">
    <citation type="submission" date="2016-10" db="EMBL/GenBank/DDBJ databases">
        <authorList>
            <person name="Varghese N."/>
            <person name="Submissions S."/>
        </authorList>
    </citation>
    <scope>NUCLEOTIDE SEQUENCE [LARGE SCALE GENOMIC DNA]</scope>
    <source>
        <strain evidence="2 3">WG10</strain>
    </source>
</reference>
<dbReference type="Pfam" id="PF13416">
    <property type="entry name" value="SBP_bac_8"/>
    <property type="match status" value="1"/>
</dbReference>
<keyword evidence="1" id="KW-0732">Signal</keyword>
<name>A0A1G6KFM8_9FIRM</name>
<protein>
    <submittedName>
        <fullName evidence="2">Carbohydrate ABC transporter substrate-binding protein, CUT1 family</fullName>
    </submittedName>
</protein>
<dbReference type="RefSeq" id="WP_149796662.1">
    <property type="nucleotide sequence ID" value="NZ_FMYT01000004.1"/>
</dbReference>
<dbReference type="PANTHER" id="PTHR43649:SF32">
    <property type="entry name" value="SUGAR BINDING SECRETED PROTEIN"/>
    <property type="match status" value="1"/>
</dbReference>
<dbReference type="SUPFAM" id="SSF53850">
    <property type="entry name" value="Periplasmic binding protein-like II"/>
    <property type="match status" value="1"/>
</dbReference>
<evidence type="ECO:0000313" key="2">
    <source>
        <dbReference type="EMBL" id="SDC29810.1"/>
    </source>
</evidence>
<evidence type="ECO:0000256" key="1">
    <source>
        <dbReference type="SAM" id="SignalP"/>
    </source>
</evidence>
<accession>A0A1G6KFM8</accession>
<evidence type="ECO:0000313" key="3">
    <source>
        <dbReference type="Proteomes" id="UP000324896"/>
    </source>
</evidence>
<sequence>MKKKLTVLFLMVLMVAGFTTMTFAQEETTITVWCWDPNFNIYAMEEAAAIYKNINPNVNIEIKEVAWEDLQTQLSTSLSANQTENLPDIILMQDNALAKNVNSFPNAFYDLSDSGIEFDNFANFKVELTKVDGKNYAVPFDNGAAINAMRVDILEEAGYTIDDFTNITWEEFIEKGSDVKEKTGKPLLSAIAGQSDLLMIMMQSTGNWFFDQNGEPNIADNEPLKEIIRVYQELLEKEILVQVNDWNQYISTFQSGTVAGTMNGAWIIGSIVPVEEQAGDWRITNIPRLANVEGATNYSNQGGSSWMVMANSENPEIAADFLDKTFAGSKELYETILPSSGAIATYLPAGDSEVYNMPHPFFGGQKIYTEIIDYAARVPEVDYGIYNYEARDTVSTAITQIMSGQDIQSALDEAQSTLEFQMW</sequence>
<dbReference type="Gene3D" id="3.40.190.10">
    <property type="entry name" value="Periplasmic binding protein-like II"/>
    <property type="match status" value="1"/>
</dbReference>